<accession>A0ACB8C3W4</accession>
<protein>
    <submittedName>
        <fullName evidence="1">Uncharacterized protein</fullName>
    </submittedName>
</protein>
<proteinExistence type="predicted"/>
<sequence length="552" mass="61333">MTESDLDVLCGFLIKVPLEHLYSLGEATMLWLPSLKGMASRMIVNTVRQSLELVKSLDDRLEIVAWLYCWMMPRNILRQWMLYKLSESLCSADFTLHKRLSCAMALPGCDNVFTPASSRSALYACIMTNEPSSGALDHQVVGLYVWRGLPYLAVYVSGERILRQFKAALGTLMLTDSEALLDGYHFDLESTFAAICPNIGGTSWLGTGETESPDDFSLMASQENGQPTGKYQLAANEGARHYAEEPIMDDRTIVSLLTPPSSDNSTSDNDNPYFINGNNVGAGPTSPREAAVAGEVSAEIKGIFMCQDCNKVFDEGSIQANFLACPSCGCERCRELESPESPQLFLLPDMTRKDLDILCFCLDQLSPEELHQIDGFSFSSFPRLRDSAQRHVIVTDIRESLEAVVPPQHRLEYLGRDFEVTYPATFPGYHEFITRWFGYVVDSSSASRLAMVTADYMNGSASLAERAALLLLLDSDSSESESSSSDTSDFSDSASDAETAAYEREFDRMFRIPAKKPEVVSFIEDILQFAKTPTMCVRIMCAHHSKQKRLHA</sequence>
<dbReference type="EMBL" id="CM023478">
    <property type="protein sequence ID" value="KAH7933542.1"/>
    <property type="molecule type" value="Genomic_DNA"/>
</dbReference>
<comment type="caution">
    <text evidence="1">The sequence shown here is derived from an EMBL/GenBank/DDBJ whole genome shotgun (WGS) entry which is preliminary data.</text>
</comment>
<gene>
    <name evidence="1" type="ORF">HPB49_013525</name>
</gene>
<evidence type="ECO:0000313" key="1">
    <source>
        <dbReference type="EMBL" id="KAH7933542.1"/>
    </source>
</evidence>
<organism evidence="1 2">
    <name type="scientific">Dermacentor silvarum</name>
    <name type="common">Tick</name>
    <dbReference type="NCBI Taxonomy" id="543639"/>
    <lineage>
        <taxon>Eukaryota</taxon>
        <taxon>Metazoa</taxon>
        <taxon>Ecdysozoa</taxon>
        <taxon>Arthropoda</taxon>
        <taxon>Chelicerata</taxon>
        <taxon>Arachnida</taxon>
        <taxon>Acari</taxon>
        <taxon>Parasitiformes</taxon>
        <taxon>Ixodida</taxon>
        <taxon>Ixodoidea</taxon>
        <taxon>Ixodidae</taxon>
        <taxon>Rhipicephalinae</taxon>
        <taxon>Dermacentor</taxon>
    </lineage>
</organism>
<name>A0ACB8C3W4_DERSI</name>
<evidence type="ECO:0000313" key="2">
    <source>
        <dbReference type="Proteomes" id="UP000821865"/>
    </source>
</evidence>
<reference evidence="1" key="1">
    <citation type="submission" date="2020-05" db="EMBL/GenBank/DDBJ databases">
        <title>Large-scale comparative analyses of tick genomes elucidate their genetic diversity and vector capacities.</title>
        <authorList>
            <person name="Jia N."/>
            <person name="Wang J."/>
            <person name="Shi W."/>
            <person name="Du L."/>
            <person name="Sun Y."/>
            <person name="Zhan W."/>
            <person name="Jiang J."/>
            <person name="Wang Q."/>
            <person name="Zhang B."/>
            <person name="Ji P."/>
            <person name="Sakyi L.B."/>
            <person name="Cui X."/>
            <person name="Yuan T."/>
            <person name="Jiang B."/>
            <person name="Yang W."/>
            <person name="Lam T.T.-Y."/>
            <person name="Chang Q."/>
            <person name="Ding S."/>
            <person name="Wang X."/>
            <person name="Zhu J."/>
            <person name="Ruan X."/>
            <person name="Zhao L."/>
            <person name="Wei J."/>
            <person name="Que T."/>
            <person name="Du C."/>
            <person name="Cheng J."/>
            <person name="Dai P."/>
            <person name="Han X."/>
            <person name="Huang E."/>
            <person name="Gao Y."/>
            <person name="Liu J."/>
            <person name="Shao H."/>
            <person name="Ye R."/>
            <person name="Li L."/>
            <person name="Wei W."/>
            <person name="Wang X."/>
            <person name="Wang C."/>
            <person name="Yang T."/>
            <person name="Huo Q."/>
            <person name="Li W."/>
            <person name="Guo W."/>
            <person name="Chen H."/>
            <person name="Zhou L."/>
            <person name="Ni X."/>
            <person name="Tian J."/>
            <person name="Zhou Y."/>
            <person name="Sheng Y."/>
            <person name="Liu T."/>
            <person name="Pan Y."/>
            <person name="Xia L."/>
            <person name="Li J."/>
            <person name="Zhao F."/>
            <person name="Cao W."/>
        </authorList>
    </citation>
    <scope>NUCLEOTIDE SEQUENCE</scope>
    <source>
        <strain evidence="1">Dsil-2018</strain>
    </source>
</reference>
<dbReference type="Proteomes" id="UP000821865">
    <property type="component" value="Chromosome 9"/>
</dbReference>
<keyword evidence="2" id="KW-1185">Reference proteome</keyword>